<gene>
    <name evidence="1" type="ORF">J8J14_23755</name>
</gene>
<evidence type="ECO:0000313" key="1">
    <source>
        <dbReference type="EMBL" id="MBP0447767.1"/>
    </source>
</evidence>
<name>A0ABS4AL68_9PROT</name>
<keyword evidence="2" id="KW-1185">Reference proteome</keyword>
<organism evidence="1 2">
    <name type="scientific">Pararoseomonas baculiformis</name>
    <dbReference type="NCBI Taxonomy" id="2820812"/>
    <lineage>
        <taxon>Bacteria</taxon>
        <taxon>Pseudomonadati</taxon>
        <taxon>Pseudomonadota</taxon>
        <taxon>Alphaproteobacteria</taxon>
        <taxon>Acetobacterales</taxon>
        <taxon>Acetobacteraceae</taxon>
        <taxon>Pararoseomonas</taxon>
    </lineage>
</organism>
<dbReference type="EMBL" id="JAGIZB010000056">
    <property type="protein sequence ID" value="MBP0447767.1"/>
    <property type="molecule type" value="Genomic_DNA"/>
</dbReference>
<evidence type="ECO:0000313" key="2">
    <source>
        <dbReference type="Proteomes" id="UP000681594"/>
    </source>
</evidence>
<dbReference type="InterPro" id="IPR021352">
    <property type="entry name" value="DUF2971"/>
</dbReference>
<dbReference type="Pfam" id="PF11185">
    <property type="entry name" value="DUF2971"/>
    <property type="match status" value="1"/>
</dbReference>
<comment type="caution">
    <text evidence="1">The sequence shown here is derived from an EMBL/GenBank/DDBJ whole genome shotgun (WGS) entry which is preliminary data.</text>
</comment>
<proteinExistence type="predicted"/>
<dbReference type="Proteomes" id="UP000681594">
    <property type="component" value="Unassembled WGS sequence"/>
</dbReference>
<protein>
    <submittedName>
        <fullName evidence="1">DUF2971 domain-containing protein</fullName>
    </submittedName>
</protein>
<accession>A0ABS4AL68</accession>
<sequence length="308" mass="35530">MSTLDGVAYHYTSMSSAWKILENKTLRLTDYRFLNDSKEFNYAKDLLRNSLNQYDFAAQEIRYRDETKCTDEDIIKLKQAILNLKNRAVDGVYGPSVESGFKGTEYYVFSMSCVKDSLSQWRAYGNGEVCLRFDLKALEKAIKDHRPNLFEVCYKAPNDTEPVFEGVMKDRIDHWINHYNEYGFVDSDIIENGWESLQEPILGSSHTGVIRPLQFKQNGFEEEKEVRLVILDHPSFPEDAKRINDTERYFTPKLEISLKNADTLREVITGITFGPGIDRERASFSLAALESRLGLSYSPEFSTIPFRT</sequence>
<reference evidence="1 2" key="1">
    <citation type="submission" date="2021-03" db="EMBL/GenBank/DDBJ databases">
        <authorList>
            <person name="So Y."/>
        </authorList>
    </citation>
    <scope>NUCLEOTIDE SEQUENCE [LARGE SCALE GENOMIC DNA]</scope>
    <source>
        <strain evidence="1 2">SSH11</strain>
    </source>
</reference>